<evidence type="ECO:0000313" key="3">
    <source>
        <dbReference type="Proteomes" id="UP000239735"/>
    </source>
</evidence>
<protein>
    <recommendedName>
        <fullName evidence="4">DUF5667 domain-containing protein</fullName>
    </recommendedName>
</protein>
<gene>
    <name evidence="2" type="ORF">SBA5_130034</name>
</gene>
<evidence type="ECO:0000256" key="1">
    <source>
        <dbReference type="SAM" id="SignalP"/>
    </source>
</evidence>
<keyword evidence="1" id="KW-0732">Signal</keyword>
<sequence>MRSLVPFAAIFVLSLAVEPLCASSADSDLIDQQRIEALEAKANVAQPREQPFLYAQLVQQMTELSIRQYSAGDVGKATGLLKDIQRFAQKIHLSLTGNDKRLKNAEILLNRTAFRLNEMLQSSSVEDRPLVKQTLVQVNQVQDATMMEVFQK</sequence>
<name>A0A2N9L563_9BACT</name>
<accession>A0A2N9L563</accession>
<reference evidence="3" key="1">
    <citation type="submission" date="2018-02" db="EMBL/GenBank/DDBJ databases">
        <authorList>
            <person name="Hausmann B."/>
        </authorList>
    </citation>
    <scope>NUCLEOTIDE SEQUENCE [LARGE SCALE GENOMIC DNA]</scope>
    <source>
        <strain evidence="3">Peat soil MAG SbA5</strain>
    </source>
</reference>
<dbReference type="AlphaFoldDB" id="A0A2N9L563"/>
<proteinExistence type="predicted"/>
<dbReference type="EMBL" id="OKRB01000035">
    <property type="protein sequence ID" value="SPE18095.1"/>
    <property type="molecule type" value="Genomic_DNA"/>
</dbReference>
<feature type="chain" id="PRO_5014757455" description="DUF5667 domain-containing protein" evidence="1">
    <location>
        <begin position="25"/>
        <end position="152"/>
    </location>
</feature>
<organism evidence="2 3">
    <name type="scientific">Candidatus Sulfuritelmatomonas gaucii</name>
    <dbReference type="NCBI Taxonomy" id="2043161"/>
    <lineage>
        <taxon>Bacteria</taxon>
        <taxon>Pseudomonadati</taxon>
        <taxon>Acidobacteriota</taxon>
        <taxon>Terriglobia</taxon>
        <taxon>Terriglobales</taxon>
        <taxon>Acidobacteriaceae</taxon>
        <taxon>Candidatus Sulfuritelmatomonas</taxon>
    </lineage>
</organism>
<feature type="signal peptide" evidence="1">
    <location>
        <begin position="1"/>
        <end position="24"/>
    </location>
</feature>
<evidence type="ECO:0008006" key="4">
    <source>
        <dbReference type="Google" id="ProtNLM"/>
    </source>
</evidence>
<evidence type="ECO:0000313" key="2">
    <source>
        <dbReference type="EMBL" id="SPE18095.1"/>
    </source>
</evidence>
<dbReference type="Proteomes" id="UP000239735">
    <property type="component" value="Unassembled WGS sequence"/>
</dbReference>
<dbReference type="OrthoDB" id="120023at2"/>